<keyword evidence="1" id="KW-0819">tRNA processing</keyword>
<feature type="domain" description="CMP/dCMP-type deaminase" evidence="3">
    <location>
        <begin position="202"/>
        <end position="328"/>
    </location>
</feature>
<dbReference type="PANTHER" id="PTHR11079">
    <property type="entry name" value="CYTOSINE DEAMINASE FAMILY MEMBER"/>
    <property type="match status" value="1"/>
</dbReference>
<sequence length="372" mass="42223">MVFVKTYTSLVSSITQSVQVFRSTLKFMKNKNRNTQVSIDFENGVIDGVLKQIRQSGASGSDPKIAKLIPVWCCNIKVTETKSLLVFIKEMLTPFDEVSLTHVKRFKKESDEQQGTFLRAILCSGDLYGTEGDLRELFREHCAGVDSQHLPIYKTDIPKHGAPTAEISKDWSEKYWPMSWKGNPNHQVLLNADFDVAKERTMVNATLDELEKRAGQHPGDVPVVTIIATPQHEILTTAYDHRDTHVLKHSVMNAIQQIADLEVQRRSNRNAVAGEEDSKANNNYLCHNLHVYTTHEPCVMCSMALVHSRIGRLVYIKSMPSTGALESNYQLGDRDGLNWNFETWKWIADEENKRLDAIMEKSKHELASNTHI</sequence>
<dbReference type="PANTHER" id="PTHR11079:SF156">
    <property type="entry name" value="INACTIVE TRNA-SPECIFIC ADENOSINE DEAMINASE-LIKE PROTEIN 3-RELATED"/>
    <property type="match status" value="1"/>
</dbReference>
<evidence type="ECO:0000256" key="2">
    <source>
        <dbReference type="ARBA" id="ARBA00038160"/>
    </source>
</evidence>
<name>G8YJ20_PICSO</name>
<evidence type="ECO:0000313" key="5">
    <source>
        <dbReference type="EMBL" id="CCE81080.1"/>
    </source>
</evidence>
<dbReference type="InParanoid" id="G8YJ20"/>
<dbReference type="FunCoup" id="G8YJ20">
    <property type="interactions" value="64"/>
</dbReference>
<organism evidence="4 6">
    <name type="scientific">Pichia sorbitophila (strain ATCC MYA-4447 / BCRC 22081 / CBS 7064 / NBRC 10061 / NRRL Y-12695)</name>
    <name type="common">Hybrid yeast</name>
    <dbReference type="NCBI Taxonomy" id="559304"/>
    <lineage>
        <taxon>Eukaryota</taxon>
        <taxon>Fungi</taxon>
        <taxon>Dikarya</taxon>
        <taxon>Ascomycota</taxon>
        <taxon>Saccharomycotina</taxon>
        <taxon>Pichiomycetes</taxon>
        <taxon>Debaryomycetaceae</taxon>
        <taxon>Millerozyma</taxon>
    </lineage>
</organism>
<evidence type="ECO:0000259" key="3">
    <source>
        <dbReference type="PROSITE" id="PS51747"/>
    </source>
</evidence>
<evidence type="ECO:0000313" key="6">
    <source>
        <dbReference type="Proteomes" id="UP000005222"/>
    </source>
</evidence>
<dbReference type="InterPro" id="IPR002125">
    <property type="entry name" value="CMP_dCMP_dom"/>
</dbReference>
<proteinExistence type="inferred from homology"/>
<dbReference type="AlphaFoldDB" id="G8YJ20"/>
<accession>G8YJ20</accession>
<dbReference type="STRING" id="559304.G8YJ20"/>
<dbReference type="Proteomes" id="UP000005222">
    <property type="component" value="Chromosome H"/>
</dbReference>
<protein>
    <submittedName>
        <fullName evidence="4">Piso0_003428 protein</fullName>
    </submittedName>
</protein>
<dbReference type="GO" id="GO:0052717">
    <property type="term" value="F:tRNA-specific adenosine-34 deaminase activity"/>
    <property type="evidence" value="ECO:0007669"/>
    <property type="project" value="TreeGrafter"/>
</dbReference>
<dbReference type="OrthoDB" id="3180714at2759"/>
<comment type="similarity">
    <text evidence="2">Belongs to the cytidine and deoxycytidylate deaminase family. ADAT3 subfamily.</text>
</comment>
<dbReference type="EMBL" id="FO082053">
    <property type="protein sequence ID" value="CCE80315.1"/>
    <property type="molecule type" value="Genomic_DNA"/>
</dbReference>
<dbReference type="Pfam" id="PF00383">
    <property type="entry name" value="dCMP_cyt_deam_1"/>
    <property type="match status" value="1"/>
</dbReference>
<dbReference type="Gene3D" id="3.40.140.10">
    <property type="entry name" value="Cytidine Deaminase, domain 2"/>
    <property type="match status" value="1"/>
</dbReference>
<dbReference type="CDD" id="cd01285">
    <property type="entry name" value="nucleoside_deaminase"/>
    <property type="match status" value="1"/>
</dbReference>
<dbReference type="PROSITE" id="PS51747">
    <property type="entry name" value="CYT_DCMP_DEAMINASES_2"/>
    <property type="match status" value="1"/>
</dbReference>
<dbReference type="GO" id="GO:0008033">
    <property type="term" value="P:tRNA processing"/>
    <property type="evidence" value="ECO:0007669"/>
    <property type="project" value="UniProtKB-KW"/>
</dbReference>
<dbReference type="eggNOG" id="KOG2771">
    <property type="taxonomic scope" value="Eukaryota"/>
</dbReference>
<dbReference type="SUPFAM" id="SSF53927">
    <property type="entry name" value="Cytidine deaminase-like"/>
    <property type="match status" value="1"/>
</dbReference>
<evidence type="ECO:0000313" key="4">
    <source>
        <dbReference type="EMBL" id="CCE80315.1"/>
    </source>
</evidence>
<dbReference type="GO" id="GO:0005737">
    <property type="term" value="C:cytoplasm"/>
    <property type="evidence" value="ECO:0007669"/>
    <property type="project" value="TreeGrafter"/>
</dbReference>
<dbReference type="Proteomes" id="UP000005222">
    <property type="component" value="Chromosome G"/>
</dbReference>
<keyword evidence="6" id="KW-1185">Reference proteome</keyword>
<dbReference type="InterPro" id="IPR016193">
    <property type="entry name" value="Cytidine_deaminase-like"/>
</dbReference>
<dbReference type="GO" id="GO:0005634">
    <property type="term" value="C:nucleus"/>
    <property type="evidence" value="ECO:0007669"/>
    <property type="project" value="TreeGrafter"/>
</dbReference>
<dbReference type="HOGENOM" id="CLU_013817_2_0_1"/>
<dbReference type="EMBL" id="FO082052">
    <property type="protein sequence ID" value="CCE81080.1"/>
    <property type="molecule type" value="Genomic_DNA"/>
</dbReference>
<evidence type="ECO:0000256" key="1">
    <source>
        <dbReference type="ARBA" id="ARBA00022694"/>
    </source>
</evidence>
<reference evidence="6" key="2">
    <citation type="journal article" date="2012" name="G3 (Bethesda)">
        <title>Pichia sorbitophila, an interspecies yeast hybrid reveals early steps of genome resolution following polyploidization.</title>
        <authorList>
            <person name="Leh Louis V."/>
            <person name="Despons L."/>
            <person name="Friedrich A."/>
            <person name="Martin T."/>
            <person name="Durrens P."/>
            <person name="Casaregola S."/>
            <person name="Neuveglise C."/>
            <person name="Fairhead C."/>
            <person name="Marck C."/>
            <person name="Cruz J.A."/>
            <person name="Straub M.L."/>
            <person name="Kugler V."/>
            <person name="Sacerdot C."/>
            <person name="Uzunov Z."/>
            <person name="Thierry A."/>
            <person name="Weiss S."/>
            <person name="Bleykasten C."/>
            <person name="De Montigny J."/>
            <person name="Jacques N."/>
            <person name="Jung P."/>
            <person name="Lemaire M."/>
            <person name="Mallet S."/>
            <person name="Morel G."/>
            <person name="Richard G.F."/>
            <person name="Sarkar A."/>
            <person name="Savel G."/>
            <person name="Schacherer J."/>
            <person name="Seret M.L."/>
            <person name="Talla E."/>
            <person name="Samson G."/>
            <person name="Jubin C."/>
            <person name="Poulain J."/>
            <person name="Vacherie B."/>
            <person name="Barbe V."/>
            <person name="Pelletier E."/>
            <person name="Sherman D.J."/>
            <person name="Westhof E."/>
            <person name="Weissenbach J."/>
            <person name="Baret P.V."/>
            <person name="Wincker P."/>
            <person name="Gaillardin C."/>
            <person name="Dujon B."/>
            <person name="Souciet J.L."/>
        </authorList>
    </citation>
    <scope>NUCLEOTIDE SEQUENCE [LARGE SCALE GENOMIC DNA]</scope>
    <source>
        <strain evidence="6">ATCC MYA-4447 / BCRC 22081 / CBS 7064 / NBRC 10061 / NRRL Y-12695</strain>
    </source>
</reference>
<gene>
    <name evidence="4" type="primary">Piso0_003428</name>
    <name evidence="4" type="ORF">GNLVRS01_PISO0G12106g</name>
    <name evidence="5" type="ORF">GNLVRS01_PISO0H12107g</name>
</gene>
<reference evidence="4" key="1">
    <citation type="submission" date="2011-10" db="EMBL/GenBank/DDBJ databases">
        <authorList>
            <person name="Genoscope - CEA"/>
        </authorList>
    </citation>
    <scope>NUCLEOTIDE SEQUENCE</scope>
</reference>